<proteinExistence type="predicted"/>
<dbReference type="HOGENOM" id="CLU_2333330_0_0_1"/>
<name>J4UTS7_BEAB2</name>
<evidence type="ECO:0000313" key="2">
    <source>
        <dbReference type="EMBL" id="EJP69252.1"/>
    </source>
</evidence>
<dbReference type="AlphaFoldDB" id="J4UTS7"/>
<reference evidence="2 3" key="1">
    <citation type="journal article" date="2012" name="Sci. Rep.">
        <title>Genomic perspectives on the evolution of fungal entomopathogenicity in Beauveria bassiana.</title>
        <authorList>
            <person name="Xiao G."/>
            <person name="Ying S.H."/>
            <person name="Zheng P."/>
            <person name="Wang Z.L."/>
            <person name="Zhang S."/>
            <person name="Xie X.Q."/>
            <person name="Shang Y."/>
            <person name="St Leger R.J."/>
            <person name="Zhao G.P."/>
            <person name="Wang C."/>
            <person name="Feng M.G."/>
        </authorList>
    </citation>
    <scope>NUCLEOTIDE SEQUENCE [LARGE SCALE GENOMIC DNA]</scope>
    <source>
        <strain evidence="2 3">ARSEF 2860</strain>
    </source>
</reference>
<protein>
    <submittedName>
        <fullName evidence="2">Uncharacterized protein</fullName>
    </submittedName>
</protein>
<gene>
    <name evidence="2" type="ORF">BBA_02287</name>
</gene>
<dbReference type="GeneID" id="19885299"/>
<dbReference type="EMBL" id="JH725153">
    <property type="protein sequence ID" value="EJP69252.1"/>
    <property type="molecule type" value="Genomic_DNA"/>
</dbReference>
<feature type="compositionally biased region" description="Basic and acidic residues" evidence="1">
    <location>
        <begin position="46"/>
        <end position="56"/>
    </location>
</feature>
<feature type="compositionally biased region" description="Basic and acidic residues" evidence="1">
    <location>
        <begin position="72"/>
        <end position="89"/>
    </location>
</feature>
<dbReference type="RefSeq" id="XP_008595606.1">
    <property type="nucleotide sequence ID" value="XM_008597384.1"/>
</dbReference>
<organism evidence="2 3">
    <name type="scientific">Beauveria bassiana (strain ARSEF 2860)</name>
    <name type="common">White muscardine disease fungus</name>
    <name type="synonym">Tritirachium shiotae</name>
    <dbReference type="NCBI Taxonomy" id="655819"/>
    <lineage>
        <taxon>Eukaryota</taxon>
        <taxon>Fungi</taxon>
        <taxon>Dikarya</taxon>
        <taxon>Ascomycota</taxon>
        <taxon>Pezizomycotina</taxon>
        <taxon>Sordariomycetes</taxon>
        <taxon>Hypocreomycetidae</taxon>
        <taxon>Hypocreales</taxon>
        <taxon>Cordycipitaceae</taxon>
        <taxon>Beauveria</taxon>
    </lineage>
</organism>
<accession>J4UTS7</accession>
<dbReference type="Proteomes" id="UP000002762">
    <property type="component" value="Unassembled WGS sequence"/>
</dbReference>
<evidence type="ECO:0000256" key="1">
    <source>
        <dbReference type="SAM" id="MobiDB-lite"/>
    </source>
</evidence>
<dbReference type="InParanoid" id="J4UTS7"/>
<keyword evidence="3" id="KW-1185">Reference proteome</keyword>
<evidence type="ECO:0000313" key="3">
    <source>
        <dbReference type="Proteomes" id="UP000002762"/>
    </source>
</evidence>
<sequence length="98" mass="11035">MIISSSMIPTTLATNYIVEEFADYDSPARLSRETRDQSTAFCENTTEPRTKEERSDQLAATGAGNQEEGNDEQIRDDSTTRWGAKDLSKKVQTSNRRN</sequence>
<feature type="region of interest" description="Disordered" evidence="1">
    <location>
        <begin position="23"/>
        <end position="98"/>
    </location>
</feature>